<feature type="compositionally biased region" description="Basic and acidic residues" evidence="1">
    <location>
        <begin position="167"/>
        <end position="178"/>
    </location>
</feature>
<evidence type="ECO:0000256" key="1">
    <source>
        <dbReference type="SAM" id="MobiDB-lite"/>
    </source>
</evidence>
<evidence type="ECO:0000313" key="3">
    <source>
        <dbReference type="Proteomes" id="UP000053328"/>
    </source>
</evidence>
<keyword evidence="3" id="KW-1185">Reference proteome</keyword>
<dbReference type="RefSeq" id="XP_016239128.1">
    <property type="nucleotide sequence ID" value="XM_016377558.1"/>
</dbReference>
<feature type="region of interest" description="Disordered" evidence="1">
    <location>
        <begin position="120"/>
        <end position="197"/>
    </location>
</feature>
<gene>
    <name evidence="2" type="ORF">PV08_03201</name>
</gene>
<feature type="compositionally biased region" description="Low complexity" evidence="1">
    <location>
        <begin position="121"/>
        <end position="139"/>
    </location>
</feature>
<organism evidence="2 3">
    <name type="scientific">Exophiala spinifera</name>
    <dbReference type="NCBI Taxonomy" id="91928"/>
    <lineage>
        <taxon>Eukaryota</taxon>
        <taxon>Fungi</taxon>
        <taxon>Dikarya</taxon>
        <taxon>Ascomycota</taxon>
        <taxon>Pezizomycotina</taxon>
        <taxon>Eurotiomycetes</taxon>
        <taxon>Chaetothyriomycetidae</taxon>
        <taxon>Chaetothyriales</taxon>
        <taxon>Herpotrichiellaceae</taxon>
        <taxon>Exophiala</taxon>
    </lineage>
</organism>
<feature type="compositionally biased region" description="Basic and acidic residues" evidence="1">
    <location>
        <begin position="143"/>
        <end position="154"/>
    </location>
</feature>
<protein>
    <submittedName>
        <fullName evidence="2">Uncharacterized protein</fullName>
    </submittedName>
</protein>
<dbReference type="GeneID" id="27330284"/>
<sequence length="545" mass="61997">MAPRVNWPLPAEKFVLDWIEDNKGPGGKLLQDGESAIQELAENDDFLQLVPMLQRCTPPERLLKITEKLKRMYDEFRLPQYQEPLTTIYKYGVKIFNWDTLGKRYATLYTPEEIETRIQLTTSGTASPPTETSSTPQPGSKRKSPDAETDDRTSKHFRPCNTGTDDGDGHAVIDKTREIPPQSEPVLRREISSDQQRPARTLPALPALQPFDLRNFSTIRPKSKTANLPKATELLERGYERLSSHGAIDGQLREIYDKITEAVKDLVEGSEIGKDQPICFEPESAYPDKLARLMMAVLGYPGDSVRARHVLYQRLQQHKIIGWHVFIRSLLAAAVTRWCLDAGQTKSDAMGEQSIYQSYGNGVVQKVLENFLDPELELVIREKLLVAYIDQNIIPKIQSRAEDMAFRFQTFVELLLPRLATRAQLSRGTEDIIEFPEPESDHPAAFKQSPVQANFDQALISIFKDALHWRAGKDKITRERYTFVFPSMGASYVSEDMFSQKDKDGNRLTAPIVVCLWPIAYRSTRSARDPRNFEDRLRVSKGVVL</sequence>
<proteinExistence type="predicted"/>
<reference evidence="2 3" key="1">
    <citation type="submission" date="2015-01" db="EMBL/GenBank/DDBJ databases">
        <title>The Genome Sequence of Exophiala spinifera CBS89968.</title>
        <authorList>
            <consortium name="The Broad Institute Genomics Platform"/>
            <person name="Cuomo C."/>
            <person name="de Hoog S."/>
            <person name="Gorbushina A."/>
            <person name="Stielow B."/>
            <person name="Teixiera M."/>
            <person name="Abouelleil A."/>
            <person name="Chapman S.B."/>
            <person name="Priest M."/>
            <person name="Young S.K."/>
            <person name="Wortman J."/>
            <person name="Nusbaum C."/>
            <person name="Birren B."/>
        </authorList>
    </citation>
    <scope>NUCLEOTIDE SEQUENCE [LARGE SCALE GENOMIC DNA]</scope>
    <source>
        <strain evidence="2 3">CBS 89968</strain>
    </source>
</reference>
<dbReference type="AlphaFoldDB" id="A0A0D2A1U8"/>
<dbReference type="HOGENOM" id="CLU_029457_0_0_1"/>
<accession>A0A0D2A1U8</accession>
<dbReference type="EMBL" id="KN847493">
    <property type="protein sequence ID" value="KIW18912.1"/>
    <property type="molecule type" value="Genomic_DNA"/>
</dbReference>
<name>A0A0D2A1U8_9EURO</name>
<dbReference type="Proteomes" id="UP000053328">
    <property type="component" value="Unassembled WGS sequence"/>
</dbReference>
<dbReference type="OrthoDB" id="4141606at2759"/>
<evidence type="ECO:0000313" key="2">
    <source>
        <dbReference type="EMBL" id="KIW18912.1"/>
    </source>
</evidence>
<dbReference type="VEuPathDB" id="FungiDB:PV08_03201"/>